<keyword evidence="3" id="KW-1185">Reference proteome</keyword>
<dbReference type="EMBL" id="JBHSZH010000005">
    <property type="protein sequence ID" value="MFC7080066.1"/>
    <property type="molecule type" value="Genomic_DNA"/>
</dbReference>
<protein>
    <submittedName>
        <fullName evidence="2">Uncharacterized protein</fullName>
    </submittedName>
</protein>
<dbReference type="RefSeq" id="WP_382209431.1">
    <property type="nucleotide sequence ID" value="NZ_JBHSZH010000005.1"/>
</dbReference>
<gene>
    <name evidence="2" type="ORF">ACFQJ6_08000</name>
</gene>
<comment type="caution">
    <text evidence="2">The sequence shown here is derived from an EMBL/GenBank/DDBJ whole genome shotgun (WGS) entry which is preliminary data.</text>
</comment>
<dbReference type="InterPro" id="IPR006311">
    <property type="entry name" value="TAT_signal"/>
</dbReference>
<proteinExistence type="predicted"/>
<dbReference type="AlphaFoldDB" id="A0ABD5WHP4"/>
<sequence length="96" mass="10397">MKRKRTRRGFLAALGSVALAAPAASATADEGVEIAKFEFESGRIDVTDDETATVSVTYRNPADSDRTIFPSFTPFRRRPTSRAKSISNRSRGGTAT</sequence>
<evidence type="ECO:0000313" key="2">
    <source>
        <dbReference type="EMBL" id="MFC7080066.1"/>
    </source>
</evidence>
<evidence type="ECO:0000256" key="1">
    <source>
        <dbReference type="SAM" id="MobiDB-lite"/>
    </source>
</evidence>
<evidence type="ECO:0000313" key="3">
    <source>
        <dbReference type="Proteomes" id="UP001596407"/>
    </source>
</evidence>
<feature type="compositionally biased region" description="Polar residues" evidence="1">
    <location>
        <begin position="82"/>
        <end position="96"/>
    </location>
</feature>
<feature type="region of interest" description="Disordered" evidence="1">
    <location>
        <begin position="68"/>
        <end position="96"/>
    </location>
</feature>
<accession>A0ABD5WHP4</accession>
<name>A0ABD5WHP4_9EURY</name>
<organism evidence="2 3">
    <name type="scientific">Halorussus caseinilyticus</name>
    <dbReference type="NCBI Taxonomy" id="3034025"/>
    <lineage>
        <taxon>Archaea</taxon>
        <taxon>Methanobacteriati</taxon>
        <taxon>Methanobacteriota</taxon>
        <taxon>Stenosarchaea group</taxon>
        <taxon>Halobacteria</taxon>
        <taxon>Halobacteriales</taxon>
        <taxon>Haladaptataceae</taxon>
        <taxon>Halorussus</taxon>
    </lineage>
</organism>
<dbReference type="Proteomes" id="UP001596407">
    <property type="component" value="Unassembled WGS sequence"/>
</dbReference>
<reference evidence="2 3" key="1">
    <citation type="journal article" date="2019" name="Int. J. Syst. Evol. Microbiol.">
        <title>The Global Catalogue of Microorganisms (GCM) 10K type strain sequencing project: providing services to taxonomists for standard genome sequencing and annotation.</title>
        <authorList>
            <consortium name="The Broad Institute Genomics Platform"/>
            <consortium name="The Broad Institute Genome Sequencing Center for Infectious Disease"/>
            <person name="Wu L."/>
            <person name="Ma J."/>
        </authorList>
    </citation>
    <scope>NUCLEOTIDE SEQUENCE [LARGE SCALE GENOMIC DNA]</scope>
    <source>
        <strain evidence="2 3">DT72</strain>
    </source>
</reference>
<dbReference type="PROSITE" id="PS51318">
    <property type="entry name" value="TAT"/>
    <property type="match status" value="1"/>
</dbReference>